<comment type="caution">
    <text evidence="1">The sequence shown here is derived from an EMBL/GenBank/DDBJ whole genome shotgun (WGS) entry which is preliminary data.</text>
</comment>
<protein>
    <recommendedName>
        <fullName evidence="3">Polyketide cyclase / dehydrase and lipid transport</fullName>
    </recommendedName>
</protein>
<keyword evidence="2" id="KW-1185">Reference proteome</keyword>
<accession>A0A2S9GX85</accession>
<sequence>MLESITISISIQRNWKDLYEAIWRPEDFPKWASGLTKSPLIKEGASWKAEGPEGPITVRFTDHNEFGVMDHYVDLGNGTEIYVPLRVIPNSDGADVLLTLFRQAGMSNSKFKEDVDWVKRDFLTLKALVMN</sequence>
<dbReference type="RefSeq" id="WP_105532687.1">
    <property type="nucleotide sequence ID" value="NZ_PUGF01000014.1"/>
</dbReference>
<evidence type="ECO:0000313" key="2">
    <source>
        <dbReference type="Proteomes" id="UP000237839"/>
    </source>
</evidence>
<dbReference type="Gene3D" id="3.30.530.20">
    <property type="match status" value="1"/>
</dbReference>
<dbReference type="SUPFAM" id="SSF55961">
    <property type="entry name" value="Bet v1-like"/>
    <property type="match status" value="1"/>
</dbReference>
<proteinExistence type="predicted"/>
<name>A0A2S9GX85_9BURK</name>
<gene>
    <name evidence="1" type="ORF">S2091_2935</name>
</gene>
<dbReference type="EMBL" id="PUGF01000014">
    <property type="protein sequence ID" value="PRC92276.1"/>
    <property type="molecule type" value="Genomic_DNA"/>
</dbReference>
<reference evidence="1 2" key="1">
    <citation type="submission" date="2018-02" db="EMBL/GenBank/DDBJ databases">
        <title>Solimicrobium silvestre gen. nov., sp. nov., isolated from alpine forest soil.</title>
        <authorList>
            <person name="Margesin R."/>
            <person name="Albuquerque L."/>
            <person name="Zhang D.-C."/>
            <person name="Froufe H.J.C."/>
            <person name="Severino R."/>
            <person name="Roxo I."/>
            <person name="Egas C."/>
            <person name="Da Costa M.S."/>
        </authorList>
    </citation>
    <scope>NUCLEOTIDE SEQUENCE [LARGE SCALE GENOMIC DNA]</scope>
    <source>
        <strain evidence="1 2">S20-91</strain>
    </source>
</reference>
<dbReference type="Proteomes" id="UP000237839">
    <property type="component" value="Unassembled WGS sequence"/>
</dbReference>
<organism evidence="1 2">
    <name type="scientific">Solimicrobium silvestre</name>
    <dbReference type="NCBI Taxonomy" id="2099400"/>
    <lineage>
        <taxon>Bacteria</taxon>
        <taxon>Pseudomonadati</taxon>
        <taxon>Pseudomonadota</taxon>
        <taxon>Betaproteobacteria</taxon>
        <taxon>Burkholderiales</taxon>
        <taxon>Oxalobacteraceae</taxon>
        <taxon>Solimicrobium</taxon>
    </lineage>
</organism>
<dbReference type="OrthoDB" id="880456at2"/>
<dbReference type="AlphaFoldDB" id="A0A2S9GX85"/>
<dbReference type="InterPro" id="IPR023393">
    <property type="entry name" value="START-like_dom_sf"/>
</dbReference>
<evidence type="ECO:0008006" key="3">
    <source>
        <dbReference type="Google" id="ProtNLM"/>
    </source>
</evidence>
<evidence type="ECO:0000313" key="1">
    <source>
        <dbReference type="EMBL" id="PRC92276.1"/>
    </source>
</evidence>